<dbReference type="EMBL" id="JANBVO010000032">
    <property type="protein sequence ID" value="KAJ9137846.1"/>
    <property type="molecule type" value="Genomic_DNA"/>
</dbReference>
<feature type="region of interest" description="Disordered" evidence="1">
    <location>
        <begin position="208"/>
        <end position="261"/>
    </location>
</feature>
<protein>
    <submittedName>
        <fullName evidence="2">Uncharacterized protein</fullName>
    </submittedName>
</protein>
<evidence type="ECO:0000256" key="1">
    <source>
        <dbReference type="SAM" id="MobiDB-lite"/>
    </source>
</evidence>
<dbReference type="PANTHER" id="PTHR42053:SF1">
    <property type="match status" value="1"/>
</dbReference>
<evidence type="ECO:0000313" key="3">
    <source>
        <dbReference type="Proteomes" id="UP001174694"/>
    </source>
</evidence>
<feature type="compositionally biased region" description="Low complexity" evidence="1">
    <location>
        <begin position="117"/>
        <end position="131"/>
    </location>
</feature>
<sequence>MTTTRPKLPQLRTPVSASFPSDAILSASTVRTPLSASIMGTLPSAGLPSAGLPSADFKSFPATATGVTTIKQEEKTPITPPVAYMDFLKSMSMASPSLATPPLTAPLMGKTPMNRMSTASSTTSSKSNSSSVPDEAIDPALEADTDSAPSTATSEATDCSCTSPATGPTSFPSLRIPPSPAVDSPVRSPFSARSVRSPFDWEAALKARRYTDSKTGHGVSHSSRCEKSRTSVKHIREVVTRTVTYTPRMDPAPKGKRRKVD</sequence>
<dbReference type="PANTHER" id="PTHR42053">
    <property type="match status" value="1"/>
</dbReference>
<feature type="compositionally biased region" description="Acidic residues" evidence="1">
    <location>
        <begin position="135"/>
        <end position="145"/>
    </location>
</feature>
<feature type="compositionally biased region" description="Basic and acidic residues" evidence="1">
    <location>
        <begin position="223"/>
        <end position="239"/>
    </location>
</feature>
<name>A0AA38RPH6_9PEZI</name>
<organism evidence="2 3">
    <name type="scientific">Pleurostoma richardsiae</name>
    <dbReference type="NCBI Taxonomy" id="41990"/>
    <lineage>
        <taxon>Eukaryota</taxon>
        <taxon>Fungi</taxon>
        <taxon>Dikarya</taxon>
        <taxon>Ascomycota</taxon>
        <taxon>Pezizomycotina</taxon>
        <taxon>Sordariomycetes</taxon>
        <taxon>Sordariomycetidae</taxon>
        <taxon>Calosphaeriales</taxon>
        <taxon>Pleurostomataceae</taxon>
        <taxon>Pleurostoma</taxon>
    </lineage>
</organism>
<dbReference type="AlphaFoldDB" id="A0AA38RPH6"/>
<reference evidence="2" key="1">
    <citation type="submission" date="2022-07" db="EMBL/GenBank/DDBJ databases">
        <title>Fungi with potential for degradation of polypropylene.</title>
        <authorList>
            <person name="Gostincar C."/>
        </authorList>
    </citation>
    <scope>NUCLEOTIDE SEQUENCE</scope>
    <source>
        <strain evidence="2">EXF-13308</strain>
    </source>
</reference>
<accession>A0AA38RPH6</accession>
<feature type="compositionally biased region" description="Polar residues" evidence="1">
    <location>
        <begin position="147"/>
        <end position="172"/>
    </location>
</feature>
<gene>
    <name evidence="2" type="ORF">NKR23_g8850</name>
</gene>
<evidence type="ECO:0000313" key="2">
    <source>
        <dbReference type="EMBL" id="KAJ9137846.1"/>
    </source>
</evidence>
<keyword evidence="3" id="KW-1185">Reference proteome</keyword>
<proteinExistence type="predicted"/>
<feature type="region of interest" description="Disordered" evidence="1">
    <location>
        <begin position="100"/>
        <end position="194"/>
    </location>
</feature>
<comment type="caution">
    <text evidence="2">The sequence shown here is derived from an EMBL/GenBank/DDBJ whole genome shotgun (WGS) entry which is preliminary data.</text>
</comment>
<dbReference type="Proteomes" id="UP001174694">
    <property type="component" value="Unassembled WGS sequence"/>
</dbReference>